<sequence>MRTGDLQAPVGFDKWSYSYRDINGSRVHCSLREDEWGGEGYKAGDIIGCGIEVVGKGKGDEKGEITFYKNGVQQGMFTEVRGKTVGGVAYEIPPGIYYPAASFFNGGRIHANFGPNFVYPPPQPSSKSHVQPYKPWCSALELLPISTSEETVREKEKIFKAFRENQRGNNRTEKDPMPVLEAVVELAGLRIDMKRYERHVEENRVWVEGVVKGRKEEGIYQQR</sequence>
<dbReference type="GO" id="GO:0000976">
    <property type="term" value="F:transcription cis-regulatory region binding"/>
    <property type="evidence" value="ECO:0007669"/>
    <property type="project" value="TreeGrafter"/>
</dbReference>
<proteinExistence type="predicted"/>
<dbReference type="Proteomes" id="UP001165122">
    <property type="component" value="Unassembled WGS sequence"/>
</dbReference>
<dbReference type="PANTHER" id="PTHR10598:SF0">
    <property type="entry name" value="SET1_ASH2 HISTONE METHYLTRANSFERASE COMPLEX SUBUNIT ASH2"/>
    <property type="match status" value="1"/>
</dbReference>
<dbReference type="Gene3D" id="2.60.120.920">
    <property type="match status" value="1"/>
</dbReference>
<evidence type="ECO:0000313" key="3">
    <source>
        <dbReference type="Proteomes" id="UP001165122"/>
    </source>
</evidence>
<dbReference type="PANTHER" id="PTHR10598">
    <property type="entry name" value="SET1/ASH2 HISTONE METHYLTRANSFERASE COMPLEX SUBUNIT ASH2"/>
    <property type="match status" value="1"/>
</dbReference>
<dbReference type="OrthoDB" id="10266026at2759"/>
<dbReference type="SUPFAM" id="SSF49899">
    <property type="entry name" value="Concanavalin A-like lectins/glucanases"/>
    <property type="match status" value="1"/>
</dbReference>
<dbReference type="InterPro" id="IPR013320">
    <property type="entry name" value="ConA-like_dom_sf"/>
</dbReference>
<dbReference type="AlphaFoldDB" id="A0A9W7KYZ6"/>
<reference evidence="3" key="1">
    <citation type="journal article" date="2023" name="Commun. Biol.">
        <title>Genome analysis of Parmales, the sister group of diatoms, reveals the evolutionary specialization of diatoms from phago-mixotrophs to photoautotrophs.</title>
        <authorList>
            <person name="Ban H."/>
            <person name="Sato S."/>
            <person name="Yoshikawa S."/>
            <person name="Yamada K."/>
            <person name="Nakamura Y."/>
            <person name="Ichinomiya M."/>
            <person name="Sato N."/>
            <person name="Blanc-Mathieu R."/>
            <person name="Endo H."/>
            <person name="Kuwata A."/>
            <person name="Ogata H."/>
        </authorList>
    </citation>
    <scope>NUCLEOTIDE SEQUENCE [LARGE SCALE GENOMIC DNA]</scope>
    <source>
        <strain evidence="3">NIES 3700</strain>
    </source>
</reference>
<dbReference type="InterPro" id="IPR043136">
    <property type="entry name" value="B30.2/SPRY_sf"/>
</dbReference>
<dbReference type="EMBL" id="BRXW01000250">
    <property type="protein sequence ID" value="GMI16355.1"/>
    <property type="molecule type" value="Genomic_DNA"/>
</dbReference>
<gene>
    <name evidence="2" type="ORF">TrLO_g12900</name>
</gene>
<protein>
    <recommendedName>
        <fullName evidence="1">B30.2/SPRY domain-containing protein</fullName>
    </recommendedName>
</protein>
<accession>A0A9W7KYZ6</accession>
<keyword evidence="3" id="KW-1185">Reference proteome</keyword>
<evidence type="ECO:0000313" key="2">
    <source>
        <dbReference type="EMBL" id="GMI16355.1"/>
    </source>
</evidence>
<dbReference type="PROSITE" id="PS50188">
    <property type="entry name" value="B302_SPRY"/>
    <property type="match status" value="1"/>
</dbReference>
<dbReference type="CDD" id="cd12872">
    <property type="entry name" value="SPRY_Ash2"/>
    <property type="match status" value="1"/>
</dbReference>
<dbReference type="InterPro" id="IPR037353">
    <property type="entry name" value="ASH2"/>
</dbReference>
<feature type="domain" description="B30.2/SPRY" evidence="1">
    <location>
        <begin position="1"/>
        <end position="118"/>
    </location>
</feature>
<organism evidence="2 3">
    <name type="scientific">Triparma laevis f. longispina</name>
    <dbReference type="NCBI Taxonomy" id="1714387"/>
    <lineage>
        <taxon>Eukaryota</taxon>
        <taxon>Sar</taxon>
        <taxon>Stramenopiles</taxon>
        <taxon>Ochrophyta</taxon>
        <taxon>Bolidophyceae</taxon>
        <taxon>Parmales</taxon>
        <taxon>Triparmaceae</taxon>
        <taxon>Triparma</taxon>
    </lineage>
</organism>
<dbReference type="GO" id="GO:0048188">
    <property type="term" value="C:Set1C/COMPASS complex"/>
    <property type="evidence" value="ECO:0007669"/>
    <property type="project" value="InterPro"/>
</dbReference>
<name>A0A9W7KYZ6_9STRA</name>
<comment type="caution">
    <text evidence="2">The sequence shown here is derived from an EMBL/GenBank/DDBJ whole genome shotgun (WGS) entry which is preliminary data.</text>
</comment>
<evidence type="ECO:0000259" key="1">
    <source>
        <dbReference type="PROSITE" id="PS50188"/>
    </source>
</evidence>
<dbReference type="InterPro" id="IPR001870">
    <property type="entry name" value="B30.2/SPRY"/>
</dbReference>